<proteinExistence type="predicted"/>
<gene>
    <name evidence="1" type="ORF">EV211_10433</name>
</gene>
<dbReference type="RefSeq" id="WP_133527705.1">
    <property type="nucleotide sequence ID" value="NZ_CALCQM010000172.1"/>
</dbReference>
<organism evidence="1 2">
    <name type="scientific">Aminicella lysinilytica</name>
    <dbReference type="NCBI Taxonomy" id="433323"/>
    <lineage>
        <taxon>Bacteria</taxon>
        <taxon>Bacillati</taxon>
        <taxon>Bacillota</taxon>
        <taxon>Clostridia</taxon>
        <taxon>Peptostreptococcales</taxon>
        <taxon>Anaerovoracaceae</taxon>
        <taxon>Aminicella</taxon>
    </lineage>
</organism>
<evidence type="ECO:0000313" key="2">
    <source>
        <dbReference type="Proteomes" id="UP000295500"/>
    </source>
</evidence>
<dbReference type="GO" id="GO:0008233">
    <property type="term" value="F:peptidase activity"/>
    <property type="evidence" value="ECO:0007669"/>
    <property type="project" value="UniProtKB-KW"/>
</dbReference>
<evidence type="ECO:0000313" key="1">
    <source>
        <dbReference type="EMBL" id="TDP59101.1"/>
    </source>
</evidence>
<accession>A0A4R6Q9U5</accession>
<dbReference type="OrthoDB" id="5071at2"/>
<dbReference type="CDD" id="cd12953">
    <property type="entry name" value="MMP_TTHA0227"/>
    <property type="match status" value="1"/>
</dbReference>
<reference evidence="1 2" key="1">
    <citation type="submission" date="2019-03" db="EMBL/GenBank/DDBJ databases">
        <title>Genomic Encyclopedia of Type Strains, Phase IV (KMG-IV): sequencing the most valuable type-strain genomes for metagenomic binning, comparative biology and taxonomic classification.</title>
        <authorList>
            <person name="Goeker M."/>
        </authorList>
    </citation>
    <scope>NUCLEOTIDE SEQUENCE [LARGE SCALE GENOMIC DNA]</scope>
    <source>
        <strain evidence="1 2">DSM 28287</strain>
    </source>
</reference>
<dbReference type="GO" id="GO:0006508">
    <property type="term" value="P:proteolysis"/>
    <property type="evidence" value="ECO:0007669"/>
    <property type="project" value="UniProtKB-KW"/>
</dbReference>
<comment type="caution">
    <text evidence="1">The sequence shown here is derived from an EMBL/GenBank/DDBJ whole genome shotgun (WGS) entry which is preliminary data.</text>
</comment>
<dbReference type="SUPFAM" id="SSF55486">
    <property type="entry name" value="Metalloproteases ('zincins'), catalytic domain"/>
    <property type="match status" value="1"/>
</dbReference>
<keyword evidence="2" id="KW-1185">Reference proteome</keyword>
<name>A0A4R6Q9U5_9FIRM</name>
<keyword evidence="1" id="KW-0378">Hydrolase</keyword>
<keyword evidence="1" id="KW-0645">Protease</keyword>
<sequence length="127" mass="15007">MESSITLEKFREITADMMDELPEIFFNELNNGVIVQDYAKPHPQRLADDLYILGEYHRSSSSGRGIVLYYGSFARMFPYYDEEQMTVKVREVLRHEFRHHLEGLSGLRDLEVEDDIFLRNYLDTHGK</sequence>
<dbReference type="Gene3D" id="3.30.2010.20">
    <property type="match status" value="1"/>
</dbReference>
<dbReference type="Proteomes" id="UP000295500">
    <property type="component" value="Unassembled WGS sequence"/>
</dbReference>
<dbReference type="InterPro" id="IPR038555">
    <property type="entry name" value="Zincin_1_sf"/>
</dbReference>
<protein>
    <submittedName>
        <fullName evidence="1">Putative Zn-dependent protease with MMP-like domain</fullName>
    </submittedName>
</protein>
<dbReference type="AlphaFoldDB" id="A0A4R6Q9U5"/>
<dbReference type="EMBL" id="SNXO01000004">
    <property type="protein sequence ID" value="TDP59101.1"/>
    <property type="molecule type" value="Genomic_DNA"/>
</dbReference>